<dbReference type="EMBL" id="JAPEVI010000003">
    <property type="protein sequence ID" value="MCX2725882.1"/>
    <property type="molecule type" value="Genomic_DNA"/>
</dbReference>
<name>A0ABT3R9S5_9HYPH</name>
<protein>
    <submittedName>
        <fullName evidence="3">Class I SAM-dependent methyltransferase</fullName>
    </submittedName>
</protein>
<dbReference type="InterPro" id="IPR003788">
    <property type="entry name" value="NDUFAF7"/>
</dbReference>
<dbReference type="RefSeq" id="WP_265967042.1">
    <property type="nucleotide sequence ID" value="NZ_JAPEVI010000003.1"/>
</dbReference>
<dbReference type="GO" id="GO:0008168">
    <property type="term" value="F:methyltransferase activity"/>
    <property type="evidence" value="ECO:0007669"/>
    <property type="project" value="UniProtKB-KW"/>
</dbReference>
<dbReference type="GO" id="GO:0032259">
    <property type="term" value="P:methylation"/>
    <property type="evidence" value="ECO:0007669"/>
    <property type="project" value="UniProtKB-KW"/>
</dbReference>
<gene>
    <name evidence="3" type="ORF">ON753_26590</name>
</gene>
<evidence type="ECO:0000256" key="1">
    <source>
        <dbReference type="ARBA" id="ARBA00022603"/>
    </source>
</evidence>
<dbReference type="PANTHER" id="PTHR12049">
    <property type="entry name" value="PROTEIN ARGININE METHYLTRANSFERASE NDUFAF7, MITOCHONDRIAL"/>
    <property type="match status" value="1"/>
</dbReference>
<dbReference type="SUPFAM" id="SSF53335">
    <property type="entry name" value="S-adenosyl-L-methionine-dependent methyltransferases"/>
    <property type="match status" value="1"/>
</dbReference>
<organism evidence="3 4">
    <name type="scientific">Roseibium salinum</name>
    <dbReference type="NCBI Taxonomy" id="1604349"/>
    <lineage>
        <taxon>Bacteria</taxon>
        <taxon>Pseudomonadati</taxon>
        <taxon>Pseudomonadota</taxon>
        <taxon>Alphaproteobacteria</taxon>
        <taxon>Hyphomicrobiales</taxon>
        <taxon>Stappiaceae</taxon>
        <taxon>Roseibium</taxon>
    </lineage>
</organism>
<dbReference type="InterPro" id="IPR038375">
    <property type="entry name" value="NDUFAF7_sf"/>
</dbReference>
<proteinExistence type="predicted"/>
<accession>A0ABT3R9S5</accession>
<dbReference type="InterPro" id="IPR029063">
    <property type="entry name" value="SAM-dependent_MTases_sf"/>
</dbReference>
<evidence type="ECO:0000313" key="4">
    <source>
        <dbReference type="Proteomes" id="UP001300261"/>
    </source>
</evidence>
<dbReference type="Proteomes" id="UP001300261">
    <property type="component" value="Unassembled WGS sequence"/>
</dbReference>
<dbReference type="PANTHER" id="PTHR12049:SF7">
    <property type="entry name" value="PROTEIN ARGININE METHYLTRANSFERASE NDUFAF7, MITOCHONDRIAL"/>
    <property type="match status" value="1"/>
</dbReference>
<keyword evidence="4" id="KW-1185">Reference proteome</keyword>
<dbReference type="Gene3D" id="3.40.50.12710">
    <property type="match status" value="1"/>
</dbReference>
<evidence type="ECO:0000313" key="3">
    <source>
        <dbReference type="EMBL" id="MCX2725882.1"/>
    </source>
</evidence>
<comment type="caution">
    <text evidence="3">The sequence shown here is derived from an EMBL/GenBank/DDBJ whole genome shotgun (WGS) entry which is preliminary data.</text>
</comment>
<keyword evidence="1 3" id="KW-0489">Methyltransferase</keyword>
<sequence>MSVLKDRIRRQIANEGPLTVAQYITICLGDPQAGYYATREPFGERGDFITAPEVSQMFGELVGAVCLSAYQALGSPGRFQLAELGPGRGTLMFDLLRMAALRPRFLEAASLNLVETSQRLRQIQKKTLSRSPLQPQFRDRFADIPDGPLILVANEFFDALPVHQFVKTTDGWRERQIGLTGDGDLAFGAGAAGLADDAVPEEIRAAPEGAIFETQPTANAIAEEIGARLAEHGGAALFIDYGYLQSAPGDTLQAVRKHAFDDVLAHPGEADLTAHVNFQALAAAAARGGARVLPPLTQGDFLLRAGLLERAGALGAGKSHREQETIRDAVERLAAPGQMGDLFKVLAVTAPGISFPPFDSAS</sequence>
<evidence type="ECO:0000256" key="2">
    <source>
        <dbReference type="ARBA" id="ARBA00022679"/>
    </source>
</evidence>
<keyword evidence="2" id="KW-0808">Transferase</keyword>
<dbReference type="Pfam" id="PF02636">
    <property type="entry name" value="Methyltransf_28"/>
    <property type="match status" value="1"/>
</dbReference>
<reference evidence="3 4" key="1">
    <citation type="journal article" date="2016" name="Int. J. Syst. Evol. Microbiol.">
        <title>Labrenzia salina sp. nov., isolated from the rhizosphere of the halophyte Arthrocnemum macrostachyum.</title>
        <authorList>
            <person name="Camacho M."/>
            <person name="Redondo-Gomez S."/>
            <person name="Rodriguez-Llorente I."/>
            <person name="Rohde M."/>
            <person name="Sproer C."/>
            <person name="Schumann P."/>
            <person name="Klenk H.P."/>
            <person name="Montero-Calasanz M.D.C."/>
        </authorList>
    </citation>
    <scope>NUCLEOTIDE SEQUENCE [LARGE SCALE GENOMIC DNA]</scope>
    <source>
        <strain evidence="3 4">DSM 29163</strain>
    </source>
</reference>